<accession>A0A168EUI6</accession>
<keyword evidence="2" id="KW-0472">Membrane</keyword>
<evidence type="ECO:0000256" key="1">
    <source>
        <dbReference type="SAM" id="MobiDB-lite"/>
    </source>
</evidence>
<dbReference type="GeneID" id="30017434"/>
<evidence type="ECO:0000256" key="2">
    <source>
        <dbReference type="SAM" id="Phobius"/>
    </source>
</evidence>
<comment type="caution">
    <text evidence="3">The sequence shown here is derived from an EMBL/GenBank/DDBJ whole genome shotgun (WGS) entry which is preliminary data.</text>
</comment>
<organism evidence="3 4">
    <name type="scientific">Cordyceps fumosorosea (strain ARSEF 2679)</name>
    <name type="common">Isaria fumosorosea</name>
    <dbReference type="NCBI Taxonomy" id="1081104"/>
    <lineage>
        <taxon>Eukaryota</taxon>
        <taxon>Fungi</taxon>
        <taxon>Dikarya</taxon>
        <taxon>Ascomycota</taxon>
        <taxon>Pezizomycotina</taxon>
        <taxon>Sordariomycetes</taxon>
        <taxon>Hypocreomycetidae</taxon>
        <taxon>Hypocreales</taxon>
        <taxon>Cordycipitaceae</taxon>
        <taxon>Cordyceps</taxon>
    </lineage>
</organism>
<keyword evidence="2" id="KW-1133">Transmembrane helix</keyword>
<feature type="transmembrane region" description="Helical" evidence="2">
    <location>
        <begin position="137"/>
        <end position="161"/>
    </location>
</feature>
<evidence type="ECO:0000313" key="4">
    <source>
        <dbReference type="Proteomes" id="UP000076744"/>
    </source>
</evidence>
<feature type="compositionally biased region" description="Acidic residues" evidence="1">
    <location>
        <begin position="33"/>
        <end position="42"/>
    </location>
</feature>
<keyword evidence="4" id="KW-1185">Reference proteome</keyword>
<dbReference type="EMBL" id="AZHB01000001">
    <property type="protein sequence ID" value="OAA74241.1"/>
    <property type="molecule type" value="Genomic_DNA"/>
</dbReference>
<dbReference type="RefSeq" id="XP_018709199.1">
    <property type="nucleotide sequence ID" value="XM_018844749.1"/>
</dbReference>
<gene>
    <name evidence="3" type="ORF">ISF_01142</name>
</gene>
<reference evidence="3 4" key="1">
    <citation type="journal article" date="2016" name="Genome Biol. Evol.">
        <title>Divergent and convergent evolution of fungal pathogenicity.</title>
        <authorList>
            <person name="Shang Y."/>
            <person name="Xiao G."/>
            <person name="Zheng P."/>
            <person name="Cen K."/>
            <person name="Zhan S."/>
            <person name="Wang C."/>
        </authorList>
    </citation>
    <scope>NUCLEOTIDE SEQUENCE [LARGE SCALE GENOMIC DNA]</scope>
    <source>
        <strain evidence="3 4">ARSEF 2679</strain>
    </source>
</reference>
<evidence type="ECO:0000313" key="3">
    <source>
        <dbReference type="EMBL" id="OAA74241.1"/>
    </source>
</evidence>
<dbReference type="AlphaFoldDB" id="A0A168EUI6"/>
<feature type="compositionally biased region" description="Low complexity" evidence="1">
    <location>
        <begin position="19"/>
        <end position="28"/>
    </location>
</feature>
<proteinExistence type="predicted"/>
<sequence>MIAQQDRDETRQTKTRSGAAAAAQHSAARGVDDQSEEPVDVEDPDTFSYAHIAAVGKTLAYTASLAGKRSLDAFIARLCQVDLVANFQANSLFSYASRQIPASSHTILSSTQSEALIPITSSTTGAAAGKAIIPIKAVGFVAGITSAAGALIAIGLFIFFWRRRRAAAAAAAGGREGE</sequence>
<dbReference type="Proteomes" id="UP000076744">
    <property type="component" value="Unassembled WGS sequence"/>
</dbReference>
<name>A0A168EUI6_CORFA</name>
<protein>
    <submittedName>
        <fullName evidence="3">Uncharacterized protein</fullName>
    </submittedName>
</protein>
<keyword evidence="2" id="KW-0812">Transmembrane</keyword>
<feature type="region of interest" description="Disordered" evidence="1">
    <location>
        <begin position="1"/>
        <end position="42"/>
    </location>
</feature>
<feature type="compositionally biased region" description="Basic and acidic residues" evidence="1">
    <location>
        <begin position="1"/>
        <end position="12"/>
    </location>
</feature>